<dbReference type="InterPro" id="IPR022606">
    <property type="entry name" value="DUF2914"/>
</dbReference>
<proteinExistence type="predicted"/>
<evidence type="ECO:0000313" key="4">
    <source>
        <dbReference type="EMBL" id="OGF97795.1"/>
    </source>
</evidence>
<gene>
    <name evidence="4" type="ORF">A2Z06_00600</name>
</gene>
<organism evidence="4 5">
    <name type="scientific">Candidatus Glassbacteria bacterium RBG_16_58_8</name>
    <dbReference type="NCBI Taxonomy" id="1817866"/>
    <lineage>
        <taxon>Bacteria</taxon>
        <taxon>Candidatus Glassiibacteriota</taxon>
    </lineage>
</organism>
<keyword evidence="2" id="KW-0812">Transmembrane</keyword>
<dbReference type="Proteomes" id="UP000179034">
    <property type="component" value="Unassembled WGS sequence"/>
</dbReference>
<keyword evidence="2" id="KW-1133">Transmembrane helix</keyword>
<dbReference type="AlphaFoldDB" id="A0A1F5YC72"/>
<feature type="transmembrane region" description="Helical" evidence="2">
    <location>
        <begin position="56"/>
        <end position="77"/>
    </location>
</feature>
<accession>A0A1F5YC72</accession>
<dbReference type="Pfam" id="PF11141">
    <property type="entry name" value="DUF2914"/>
    <property type="match status" value="1"/>
</dbReference>
<evidence type="ECO:0000256" key="1">
    <source>
        <dbReference type="SAM" id="MobiDB-lite"/>
    </source>
</evidence>
<feature type="region of interest" description="Disordered" evidence="1">
    <location>
        <begin position="1"/>
        <end position="23"/>
    </location>
</feature>
<reference evidence="4 5" key="1">
    <citation type="journal article" date="2016" name="Nat. Commun.">
        <title>Thousands of microbial genomes shed light on interconnected biogeochemical processes in an aquifer system.</title>
        <authorList>
            <person name="Anantharaman K."/>
            <person name="Brown C.T."/>
            <person name="Hug L.A."/>
            <person name="Sharon I."/>
            <person name="Castelle C.J."/>
            <person name="Probst A.J."/>
            <person name="Thomas B.C."/>
            <person name="Singh A."/>
            <person name="Wilkins M.J."/>
            <person name="Karaoz U."/>
            <person name="Brodie E.L."/>
            <person name="Williams K.H."/>
            <person name="Hubbard S.S."/>
            <person name="Banfield J.F."/>
        </authorList>
    </citation>
    <scope>NUCLEOTIDE SEQUENCE [LARGE SCALE GENOMIC DNA]</scope>
</reference>
<evidence type="ECO:0000313" key="5">
    <source>
        <dbReference type="Proteomes" id="UP000179034"/>
    </source>
</evidence>
<feature type="domain" description="DUF2914" evidence="3">
    <location>
        <begin position="126"/>
        <end position="186"/>
    </location>
</feature>
<keyword evidence="2" id="KW-0472">Membrane</keyword>
<comment type="caution">
    <text evidence="4">The sequence shown here is derived from an EMBL/GenBank/DDBJ whole genome shotgun (WGS) entry which is preliminary data.</text>
</comment>
<protein>
    <recommendedName>
        <fullName evidence="3">DUF2914 domain-containing protein</fullName>
    </recommendedName>
</protein>
<name>A0A1F5YC72_9BACT</name>
<sequence length="195" mass="21558">MPVDFNPCPSRSQEKRVSDNAPSLDGKGTRIYYIWPQIPTMTNPTNRPNQEASMAYLIRIFAIAVLVTIVSPLEFFAQSESVQVIARMVICGGIESHEPVNASENFPADIGTVYCFTEIRDAGDPTTITHRWYHGDSLVAEVSLNVQGDRFRTWSSKQIASQAAGEWKIEVVDASGTTLKETAFRVGSPEGTQME</sequence>
<evidence type="ECO:0000256" key="2">
    <source>
        <dbReference type="SAM" id="Phobius"/>
    </source>
</evidence>
<evidence type="ECO:0000259" key="3">
    <source>
        <dbReference type="Pfam" id="PF11141"/>
    </source>
</evidence>
<dbReference type="EMBL" id="MFIW01000051">
    <property type="protein sequence ID" value="OGF97795.1"/>
    <property type="molecule type" value="Genomic_DNA"/>
</dbReference>